<sequence length="149" mass="17013">MRRGKKKKKKITPFEILFDVCFQCLVVCTRCQSTVSQYAFQIVTISYRDFGMWLHPEQIGKCLNMLTGRYNDKQFQKHCVSDVGSFCPCSISGKRARALYACKAEHDSELSFIAGTIFDNVHASREPGWLEGTLDGRIGLIPQNYVEFL</sequence>
<keyword evidence="5" id="KW-1185">Reference proteome</keyword>
<dbReference type="InterPro" id="IPR047234">
    <property type="entry name" value="GRAF_fam"/>
</dbReference>
<evidence type="ECO:0000313" key="5">
    <source>
        <dbReference type="Proteomes" id="UP000264820"/>
    </source>
</evidence>
<dbReference type="AlphaFoldDB" id="A0A3Q3E2L8"/>
<evidence type="ECO:0000256" key="1">
    <source>
        <dbReference type="ARBA" id="ARBA00022443"/>
    </source>
</evidence>
<dbReference type="Pfam" id="PF14604">
    <property type="entry name" value="SH3_9"/>
    <property type="match status" value="1"/>
</dbReference>
<dbReference type="Ensembl" id="ENSHCOT00000027016.1">
    <property type="protein sequence ID" value="ENSHCOP00000025516.1"/>
    <property type="gene ID" value="ENSHCOG00000015715.1"/>
</dbReference>
<dbReference type="GO" id="GO:0005096">
    <property type="term" value="F:GTPase activator activity"/>
    <property type="evidence" value="ECO:0007669"/>
    <property type="project" value="InterPro"/>
</dbReference>
<dbReference type="InterPro" id="IPR001452">
    <property type="entry name" value="SH3_domain"/>
</dbReference>
<reference evidence="4" key="2">
    <citation type="submission" date="2025-09" db="UniProtKB">
        <authorList>
            <consortium name="Ensembl"/>
        </authorList>
    </citation>
    <scope>IDENTIFICATION</scope>
</reference>
<feature type="domain" description="SH3" evidence="3">
    <location>
        <begin position="91"/>
        <end position="149"/>
    </location>
</feature>
<dbReference type="FunFam" id="2.30.30.40:FF:000055">
    <property type="entry name" value="rho GTPase-activating protein 26 isoform X1"/>
    <property type="match status" value="1"/>
</dbReference>
<evidence type="ECO:0000256" key="2">
    <source>
        <dbReference type="PROSITE-ProRule" id="PRU00192"/>
    </source>
</evidence>
<dbReference type="Proteomes" id="UP000264820">
    <property type="component" value="Unplaced"/>
</dbReference>
<dbReference type="InterPro" id="IPR036028">
    <property type="entry name" value="SH3-like_dom_sf"/>
</dbReference>
<dbReference type="GeneTree" id="ENSGT00940000157254"/>
<reference evidence="4" key="1">
    <citation type="submission" date="2025-08" db="UniProtKB">
        <authorList>
            <consortium name="Ensembl"/>
        </authorList>
    </citation>
    <scope>IDENTIFICATION</scope>
</reference>
<dbReference type="PANTHER" id="PTHR12552">
    <property type="entry name" value="OLIGOPHRENIN 1"/>
    <property type="match status" value="1"/>
</dbReference>
<dbReference type="SUPFAM" id="SSF50044">
    <property type="entry name" value="SH3-domain"/>
    <property type="match status" value="1"/>
</dbReference>
<evidence type="ECO:0000259" key="3">
    <source>
        <dbReference type="PROSITE" id="PS50002"/>
    </source>
</evidence>
<evidence type="ECO:0000313" key="4">
    <source>
        <dbReference type="Ensembl" id="ENSHCOP00000025516.1"/>
    </source>
</evidence>
<accession>A0A3Q3E2L8</accession>
<protein>
    <recommendedName>
        <fullName evidence="3">SH3 domain-containing protein</fullName>
    </recommendedName>
</protein>
<name>A0A3Q3E2L8_HIPCM</name>
<proteinExistence type="predicted"/>
<dbReference type="Gene3D" id="2.30.30.40">
    <property type="entry name" value="SH3 Domains"/>
    <property type="match status" value="1"/>
</dbReference>
<dbReference type="PROSITE" id="PS50002">
    <property type="entry name" value="SH3"/>
    <property type="match status" value="1"/>
</dbReference>
<dbReference type="SMART" id="SM00326">
    <property type="entry name" value="SH3"/>
    <property type="match status" value="1"/>
</dbReference>
<dbReference type="PANTHER" id="PTHR12552:SF1">
    <property type="entry name" value="RHO GTPASE-ACTIVATING PROTEIN GRAF"/>
    <property type="match status" value="1"/>
</dbReference>
<organism evidence="4 5">
    <name type="scientific">Hippocampus comes</name>
    <name type="common">Tiger tail seahorse</name>
    <dbReference type="NCBI Taxonomy" id="109280"/>
    <lineage>
        <taxon>Eukaryota</taxon>
        <taxon>Metazoa</taxon>
        <taxon>Chordata</taxon>
        <taxon>Craniata</taxon>
        <taxon>Vertebrata</taxon>
        <taxon>Euteleostomi</taxon>
        <taxon>Actinopterygii</taxon>
        <taxon>Neopterygii</taxon>
        <taxon>Teleostei</taxon>
        <taxon>Neoteleostei</taxon>
        <taxon>Acanthomorphata</taxon>
        <taxon>Syngnathiaria</taxon>
        <taxon>Syngnathiformes</taxon>
        <taxon>Syngnathoidei</taxon>
        <taxon>Syngnathidae</taxon>
        <taxon>Hippocampus</taxon>
    </lineage>
</organism>
<keyword evidence="1 2" id="KW-0728">SH3 domain</keyword>